<accession>Q2N831</accession>
<dbReference type="KEGG" id="eli:ELI_10340"/>
<dbReference type="eggNOG" id="COG0456">
    <property type="taxonomic scope" value="Bacteria"/>
</dbReference>
<name>Q2N831_ERYLH</name>
<keyword evidence="5" id="KW-1185">Reference proteome</keyword>
<dbReference type="Gene3D" id="3.40.630.30">
    <property type="match status" value="1"/>
</dbReference>
<evidence type="ECO:0000256" key="1">
    <source>
        <dbReference type="ARBA" id="ARBA00022679"/>
    </source>
</evidence>
<dbReference type="HOGENOM" id="CLU_013985_18_0_5"/>
<dbReference type="SUPFAM" id="SSF55729">
    <property type="entry name" value="Acyl-CoA N-acyltransferases (Nat)"/>
    <property type="match status" value="1"/>
</dbReference>
<evidence type="ECO:0000256" key="2">
    <source>
        <dbReference type="ARBA" id="ARBA00023315"/>
    </source>
</evidence>
<sequence>MILRPVSLDDVPALAKLGRESFVAAFGHLYSASDLNDFLEMVYSDHAVRQEVEGPECIHQVADDGERMLGYVKLRAPSWYAEDSPSDVINPIALGQLYTQPDQTGRGIGAALMEWAIAEARARGHDAIQLSVWSENVAGQRFYQRYGFAKVADIDFYVGEHRDEEFLYELRLGRARRPRRPAKRERRP</sequence>
<proteinExistence type="predicted"/>
<dbReference type="Pfam" id="PF00583">
    <property type="entry name" value="Acetyltransf_1"/>
    <property type="match status" value="1"/>
</dbReference>
<dbReference type="PANTHER" id="PTHR43877:SF1">
    <property type="entry name" value="ACETYLTRANSFERASE"/>
    <property type="match status" value="1"/>
</dbReference>
<protein>
    <submittedName>
        <fullName evidence="4">Acetyltransferase</fullName>
    </submittedName>
</protein>
<gene>
    <name evidence="4" type="ordered locus">ELI_10340</name>
</gene>
<dbReference type="AlphaFoldDB" id="Q2N831"/>
<dbReference type="OrthoDB" id="143110at2"/>
<dbReference type="STRING" id="314225.ELI_10340"/>
<dbReference type="InterPro" id="IPR016181">
    <property type="entry name" value="Acyl_CoA_acyltransferase"/>
</dbReference>
<feature type="domain" description="N-acetyltransferase" evidence="3">
    <location>
        <begin position="1"/>
        <end position="173"/>
    </location>
</feature>
<dbReference type="InterPro" id="IPR050832">
    <property type="entry name" value="Bact_Acetyltransf"/>
</dbReference>
<dbReference type="Proteomes" id="UP000008808">
    <property type="component" value="Chromosome"/>
</dbReference>
<dbReference type="PANTHER" id="PTHR43877">
    <property type="entry name" value="AMINOALKYLPHOSPHONATE N-ACETYLTRANSFERASE-RELATED-RELATED"/>
    <property type="match status" value="1"/>
</dbReference>
<dbReference type="RefSeq" id="WP_011414987.1">
    <property type="nucleotide sequence ID" value="NC_007722.1"/>
</dbReference>
<dbReference type="EMBL" id="CP000157">
    <property type="protein sequence ID" value="ABC64160.1"/>
    <property type="molecule type" value="Genomic_DNA"/>
</dbReference>
<dbReference type="InterPro" id="IPR000182">
    <property type="entry name" value="GNAT_dom"/>
</dbReference>
<dbReference type="GO" id="GO:0016747">
    <property type="term" value="F:acyltransferase activity, transferring groups other than amino-acyl groups"/>
    <property type="evidence" value="ECO:0007669"/>
    <property type="project" value="InterPro"/>
</dbReference>
<organism evidence="4 5">
    <name type="scientific">Erythrobacter litoralis (strain HTCC2594)</name>
    <dbReference type="NCBI Taxonomy" id="314225"/>
    <lineage>
        <taxon>Bacteria</taxon>
        <taxon>Pseudomonadati</taxon>
        <taxon>Pseudomonadota</taxon>
        <taxon>Alphaproteobacteria</taxon>
        <taxon>Sphingomonadales</taxon>
        <taxon>Erythrobacteraceae</taxon>
        <taxon>Erythrobacter/Porphyrobacter group</taxon>
        <taxon>Erythrobacter</taxon>
    </lineage>
</organism>
<dbReference type="PROSITE" id="PS51186">
    <property type="entry name" value="GNAT"/>
    <property type="match status" value="1"/>
</dbReference>
<evidence type="ECO:0000259" key="3">
    <source>
        <dbReference type="PROSITE" id="PS51186"/>
    </source>
</evidence>
<evidence type="ECO:0000313" key="5">
    <source>
        <dbReference type="Proteomes" id="UP000008808"/>
    </source>
</evidence>
<dbReference type="CDD" id="cd04301">
    <property type="entry name" value="NAT_SF"/>
    <property type="match status" value="1"/>
</dbReference>
<keyword evidence="2" id="KW-0012">Acyltransferase</keyword>
<evidence type="ECO:0000313" key="4">
    <source>
        <dbReference type="EMBL" id="ABC64160.1"/>
    </source>
</evidence>
<keyword evidence="1 4" id="KW-0808">Transferase</keyword>
<reference evidence="5" key="1">
    <citation type="journal article" date="2009" name="J. Bacteriol.">
        <title>Complete genome sequence of Erythrobacter litoralis HTCC2594.</title>
        <authorList>
            <person name="Oh H.M."/>
            <person name="Giovannoni S.J."/>
            <person name="Ferriera S."/>
            <person name="Johnson J."/>
            <person name="Cho J.C."/>
        </authorList>
    </citation>
    <scope>NUCLEOTIDE SEQUENCE [LARGE SCALE GENOMIC DNA]</scope>
    <source>
        <strain evidence="5">HTCC2594</strain>
    </source>
</reference>